<keyword evidence="2" id="KW-0288">FMN</keyword>
<evidence type="ECO:0000313" key="6">
    <source>
        <dbReference type="EMBL" id="MBB3928231.1"/>
    </source>
</evidence>
<protein>
    <submittedName>
        <fullName evidence="6">Alkanesulfonate monooxygenase SsuD/methylene tetrahydromethanopterin reductase-like flavin-dependent oxidoreductase (Luciferase family)</fullName>
    </submittedName>
</protein>
<dbReference type="EMBL" id="JACIDT010000021">
    <property type="protein sequence ID" value="MBB3928231.1"/>
    <property type="molecule type" value="Genomic_DNA"/>
</dbReference>
<proteinExistence type="predicted"/>
<evidence type="ECO:0000259" key="5">
    <source>
        <dbReference type="Pfam" id="PF00296"/>
    </source>
</evidence>
<accession>A0A7W6BJK2</accession>
<evidence type="ECO:0000256" key="1">
    <source>
        <dbReference type="ARBA" id="ARBA00022630"/>
    </source>
</evidence>
<keyword evidence="1" id="KW-0285">Flavoprotein</keyword>
<dbReference type="Pfam" id="PF00296">
    <property type="entry name" value="Bac_luciferase"/>
    <property type="match status" value="1"/>
</dbReference>
<name>A0A7W6BJK2_9SPHN</name>
<keyword evidence="3" id="KW-0560">Oxidoreductase</keyword>
<evidence type="ECO:0000256" key="3">
    <source>
        <dbReference type="ARBA" id="ARBA00023002"/>
    </source>
</evidence>
<feature type="domain" description="Luciferase-like" evidence="5">
    <location>
        <begin position="45"/>
        <end position="333"/>
    </location>
</feature>
<keyword evidence="7" id="KW-1185">Reference proteome</keyword>
<gene>
    <name evidence="6" type="ORF">GGR43_003975</name>
</gene>
<sequence length="399" mass="44330">MKSWKDDPRAATNPLFNGNRLKLGLFGLNAGHLIMSLAPDRYIADWNRCDAAVGMADALGLEVAVSLMGWEPRPELEPFTWATALAARHAHPAMVATMHVQLNHPVFVAKAAATGDRVSGGRFALNLVAGANPATFGAFGVALEDHETRYAHAREWLDLLRRLWTAEEPFDFEGRFYKADGVLSLPKPIQHFPAIMNAGTSARGREFACEHADIVFTHISADLAEARTQIADYKRYARETFDREVQIWTHGYTVIRETQREAEDFLNYYAVEHADRARVEHFVTTLGATAQSMSAEERWKFDRNWAAGGGFGVVGSMERVAELLVALSDAGLDGILLNTIEPETMLDHLGRGVLPRLEAAGVRAPHCPGDRACSAQVLEEMDFTLQMNKRFENSRRRGQ</sequence>
<dbReference type="AlphaFoldDB" id="A0A7W6BJK2"/>
<dbReference type="GO" id="GO:0004497">
    <property type="term" value="F:monooxygenase activity"/>
    <property type="evidence" value="ECO:0007669"/>
    <property type="project" value="UniProtKB-KW"/>
</dbReference>
<dbReference type="PANTHER" id="PTHR42847:SF4">
    <property type="entry name" value="ALKANESULFONATE MONOOXYGENASE-RELATED"/>
    <property type="match status" value="1"/>
</dbReference>
<evidence type="ECO:0000256" key="4">
    <source>
        <dbReference type="ARBA" id="ARBA00023033"/>
    </source>
</evidence>
<organism evidence="6 7">
    <name type="scientific">Sphingobium jiangsuense</name>
    <dbReference type="NCBI Taxonomy" id="870476"/>
    <lineage>
        <taxon>Bacteria</taxon>
        <taxon>Pseudomonadati</taxon>
        <taxon>Pseudomonadota</taxon>
        <taxon>Alphaproteobacteria</taxon>
        <taxon>Sphingomonadales</taxon>
        <taxon>Sphingomonadaceae</taxon>
        <taxon>Sphingobium</taxon>
    </lineage>
</organism>
<evidence type="ECO:0000313" key="7">
    <source>
        <dbReference type="Proteomes" id="UP000571950"/>
    </source>
</evidence>
<dbReference type="GO" id="GO:0016705">
    <property type="term" value="F:oxidoreductase activity, acting on paired donors, with incorporation or reduction of molecular oxygen"/>
    <property type="evidence" value="ECO:0007669"/>
    <property type="project" value="InterPro"/>
</dbReference>
<dbReference type="InterPro" id="IPR036661">
    <property type="entry name" value="Luciferase-like_sf"/>
</dbReference>
<evidence type="ECO:0000256" key="2">
    <source>
        <dbReference type="ARBA" id="ARBA00022643"/>
    </source>
</evidence>
<dbReference type="PANTHER" id="PTHR42847">
    <property type="entry name" value="ALKANESULFONATE MONOOXYGENASE"/>
    <property type="match status" value="1"/>
</dbReference>
<dbReference type="Proteomes" id="UP000571950">
    <property type="component" value="Unassembled WGS sequence"/>
</dbReference>
<dbReference type="RefSeq" id="WP_188073520.1">
    <property type="nucleotide sequence ID" value="NZ_BSPS01000011.1"/>
</dbReference>
<dbReference type="InterPro" id="IPR011251">
    <property type="entry name" value="Luciferase-like_dom"/>
</dbReference>
<dbReference type="Gene3D" id="3.20.20.30">
    <property type="entry name" value="Luciferase-like domain"/>
    <property type="match status" value="1"/>
</dbReference>
<comment type="caution">
    <text evidence="6">The sequence shown here is derived from an EMBL/GenBank/DDBJ whole genome shotgun (WGS) entry which is preliminary data.</text>
</comment>
<reference evidence="6 7" key="1">
    <citation type="submission" date="2020-08" db="EMBL/GenBank/DDBJ databases">
        <title>Genomic Encyclopedia of Type Strains, Phase IV (KMG-IV): sequencing the most valuable type-strain genomes for metagenomic binning, comparative biology and taxonomic classification.</title>
        <authorList>
            <person name="Goeker M."/>
        </authorList>
    </citation>
    <scope>NUCLEOTIDE SEQUENCE [LARGE SCALE GENOMIC DNA]</scope>
    <source>
        <strain evidence="6 7">DSM 26189</strain>
    </source>
</reference>
<dbReference type="SUPFAM" id="SSF51679">
    <property type="entry name" value="Bacterial luciferase-like"/>
    <property type="match status" value="1"/>
</dbReference>
<dbReference type="InterPro" id="IPR050172">
    <property type="entry name" value="SsuD_RutA_monooxygenase"/>
</dbReference>
<keyword evidence="4 6" id="KW-0503">Monooxygenase</keyword>